<dbReference type="PROSITE" id="PS00107">
    <property type="entry name" value="PROTEIN_KINASE_ATP"/>
    <property type="match status" value="1"/>
</dbReference>
<dbReference type="InterPro" id="IPR011009">
    <property type="entry name" value="Kinase-like_dom_sf"/>
</dbReference>
<dbReference type="CDD" id="cd13117">
    <property type="entry name" value="POLO_box_2"/>
    <property type="match status" value="1"/>
</dbReference>
<comment type="similarity">
    <text evidence="8">Belongs to the protein kinase superfamily. Ser/Thr protein kinase family. CDC5/Polo subfamily.</text>
</comment>
<dbReference type="Gene3D" id="3.30.1120.30">
    <property type="entry name" value="POLO box domain"/>
    <property type="match status" value="2"/>
</dbReference>
<protein>
    <recommendedName>
        <fullName evidence="8">Serine/threonine-protein kinase PLK</fullName>
        <ecNumber evidence="8">2.7.11.21</ecNumber>
    </recommendedName>
    <alternativeName>
        <fullName evidence="8">Polo-like kinase</fullName>
    </alternativeName>
</protein>
<proteinExistence type="inferred from homology"/>
<dbReference type="SUPFAM" id="SSF82615">
    <property type="entry name" value="Polo-box domain"/>
    <property type="match status" value="2"/>
</dbReference>
<dbReference type="InterPro" id="IPR033701">
    <property type="entry name" value="POLO_box_1"/>
</dbReference>
<feature type="domain" description="POLO box" evidence="11">
    <location>
        <begin position="674"/>
        <end position="755"/>
    </location>
</feature>
<feature type="binding site" evidence="7">
    <location>
        <position position="137"/>
    </location>
    <ligand>
        <name>ATP</name>
        <dbReference type="ChEBI" id="CHEBI:30616"/>
    </ligand>
</feature>
<dbReference type="FunFam" id="3.30.1120.30:FF:000013">
    <property type="entry name" value="Serine/threonine-protein kinase PLK"/>
    <property type="match status" value="1"/>
</dbReference>
<dbReference type="PROSITE" id="PS50078">
    <property type="entry name" value="POLO_BOX"/>
    <property type="match status" value="2"/>
</dbReference>
<feature type="region of interest" description="Disordered" evidence="9">
    <location>
        <begin position="406"/>
        <end position="491"/>
    </location>
</feature>
<dbReference type="PANTHER" id="PTHR24345:SF0">
    <property type="entry name" value="CELL CYCLE SERINE_THREONINE-PROTEIN KINASE CDC5_MSD2"/>
    <property type="match status" value="1"/>
</dbReference>
<evidence type="ECO:0000256" key="3">
    <source>
        <dbReference type="ARBA" id="ARBA00022737"/>
    </source>
</evidence>
<evidence type="ECO:0000256" key="4">
    <source>
        <dbReference type="ARBA" id="ARBA00022741"/>
    </source>
</evidence>
<dbReference type="Proteomes" id="UP001054902">
    <property type="component" value="Unassembled WGS sequence"/>
</dbReference>
<evidence type="ECO:0000256" key="5">
    <source>
        <dbReference type="ARBA" id="ARBA00022777"/>
    </source>
</evidence>
<feature type="domain" description="POLO box" evidence="11">
    <location>
        <begin position="557"/>
        <end position="646"/>
    </location>
</feature>
<feature type="compositionally biased region" description="Basic and acidic residues" evidence="9">
    <location>
        <begin position="460"/>
        <end position="480"/>
    </location>
</feature>
<dbReference type="Pfam" id="PF00659">
    <property type="entry name" value="POLO_box"/>
    <property type="match status" value="2"/>
</dbReference>
<dbReference type="Gene3D" id="3.30.200.20">
    <property type="entry name" value="Phosphorylase Kinase, domain 1"/>
    <property type="match status" value="1"/>
</dbReference>
<keyword evidence="1 8" id="KW-0723">Serine/threonine-protein kinase</keyword>
<keyword evidence="13" id="KW-1185">Reference proteome</keyword>
<evidence type="ECO:0000256" key="2">
    <source>
        <dbReference type="ARBA" id="ARBA00022679"/>
    </source>
</evidence>
<dbReference type="FunFam" id="1.10.510.10:FF:000571">
    <property type="entry name" value="Maternal embryonic leucine zipper kinase"/>
    <property type="match status" value="1"/>
</dbReference>
<dbReference type="InterPro" id="IPR008271">
    <property type="entry name" value="Ser/Thr_kinase_AS"/>
</dbReference>
<dbReference type="EMBL" id="BLLK01000029">
    <property type="protein sequence ID" value="GFH48626.1"/>
    <property type="molecule type" value="Genomic_DNA"/>
</dbReference>
<feature type="compositionally biased region" description="Polar residues" evidence="9">
    <location>
        <begin position="30"/>
        <end position="41"/>
    </location>
</feature>
<dbReference type="FunFam" id="3.30.200.20:FF:000091">
    <property type="entry name" value="Serine/threonine-protein kinase PLK"/>
    <property type="match status" value="1"/>
</dbReference>
<dbReference type="GO" id="GO:0005634">
    <property type="term" value="C:nucleus"/>
    <property type="evidence" value="ECO:0007669"/>
    <property type="project" value="TreeGrafter"/>
</dbReference>
<dbReference type="InterPro" id="IPR017441">
    <property type="entry name" value="Protein_kinase_ATP_BS"/>
</dbReference>
<feature type="region of interest" description="Disordered" evidence="9">
    <location>
        <begin position="1"/>
        <end position="98"/>
    </location>
</feature>
<dbReference type="Pfam" id="PF00069">
    <property type="entry name" value="Pkinase"/>
    <property type="match status" value="1"/>
</dbReference>
<dbReference type="InterPro" id="IPR000959">
    <property type="entry name" value="POLO_box_dom"/>
</dbReference>
<dbReference type="GO" id="GO:0004674">
    <property type="term" value="F:protein serine/threonine kinase activity"/>
    <property type="evidence" value="ECO:0007669"/>
    <property type="project" value="UniProtKB-KW"/>
</dbReference>
<feature type="compositionally biased region" description="Basic and acidic residues" evidence="9">
    <location>
        <begin position="432"/>
        <end position="446"/>
    </location>
</feature>
<dbReference type="GO" id="GO:0005524">
    <property type="term" value="F:ATP binding"/>
    <property type="evidence" value="ECO:0007669"/>
    <property type="project" value="UniProtKB-UniRule"/>
</dbReference>
<dbReference type="InterPro" id="IPR033695">
    <property type="entry name" value="POLO_box_2"/>
</dbReference>
<feature type="compositionally biased region" description="Low complexity" evidence="9">
    <location>
        <begin position="60"/>
        <end position="86"/>
    </location>
</feature>
<evidence type="ECO:0000313" key="12">
    <source>
        <dbReference type="EMBL" id="GFH48626.1"/>
    </source>
</evidence>
<evidence type="ECO:0000256" key="8">
    <source>
        <dbReference type="RuleBase" id="RU361162"/>
    </source>
</evidence>
<dbReference type="SUPFAM" id="SSF56112">
    <property type="entry name" value="Protein kinase-like (PK-like)"/>
    <property type="match status" value="1"/>
</dbReference>
<keyword evidence="5 8" id="KW-0418">Kinase</keyword>
<gene>
    <name evidence="12" type="ORF">CTEN210_05102</name>
</gene>
<evidence type="ECO:0000256" key="6">
    <source>
        <dbReference type="ARBA" id="ARBA00022840"/>
    </source>
</evidence>
<dbReference type="CDD" id="cd13118">
    <property type="entry name" value="POLO_box_1"/>
    <property type="match status" value="1"/>
</dbReference>
<keyword evidence="3" id="KW-0677">Repeat</keyword>
<organism evidence="12 13">
    <name type="scientific">Chaetoceros tenuissimus</name>
    <dbReference type="NCBI Taxonomy" id="426638"/>
    <lineage>
        <taxon>Eukaryota</taxon>
        <taxon>Sar</taxon>
        <taxon>Stramenopiles</taxon>
        <taxon>Ochrophyta</taxon>
        <taxon>Bacillariophyta</taxon>
        <taxon>Coscinodiscophyceae</taxon>
        <taxon>Chaetocerotophycidae</taxon>
        <taxon>Chaetocerotales</taxon>
        <taxon>Chaetocerotaceae</taxon>
        <taxon>Chaetoceros</taxon>
    </lineage>
</organism>
<comment type="catalytic activity">
    <reaction evidence="8">
        <text>L-threonyl-[protein] + ATP = O-phospho-L-threonyl-[protein] + ADP + H(+)</text>
        <dbReference type="Rhea" id="RHEA:46608"/>
        <dbReference type="Rhea" id="RHEA-COMP:11060"/>
        <dbReference type="Rhea" id="RHEA-COMP:11605"/>
        <dbReference type="ChEBI" id="CHEBI:15378"/>
        <dbReference type="ChEBI" id="CHEBI:30013"/>
        <dbReference type="ChEBI" id="CHEBI:30616"/>
        <dbReference type="ChEBI" id="CHEBI:61977"/>
        <dbReference type="ChEBI" id="CHEBI:456216"/>
        <dbReference type="EC" id="2.7.11.21"/>
    </reaction>
</comment>
<dbReference type="Gene3D" id="1.10.510.10">
    <property type="entry name" value="Transferase(Phosphotransferase) domain 1"/>
    <property type="match status" value="1"/>
</dbReference>
<keyword evidence="4 7" id="KW-0547">Nucleotide-binding</keyword>
<dbReference type="InterPro" id="IPR000719">
    <property type="entry name" value="Prot_kinase_dom"/>
</dbReference>
<feature type="compositionally biased region" description="Basic and acidic residues" evidence="9">
    <location>
        <begin position="87"/>
        <end position="98"/>
    </location>
</feature>
<feature type="domain" description="Protein kinase" evidence="10">
    <location>
        <begin position="108"/>
        <end position="366"/>
    </location>
</feature>
<name>A0AAD3CMC4_9STRA</name>
<evidence type="ECO:0000256" key="1">
    <source>
        <dbReference type="ARBA" id="ARBA00022527"/>
    </source>
</evidence>
<dbReference type="EC" id="2.7.11.21" evidence="8"/>
<dbReference type="InterPro" id="IPR036947">
    <property type="entry name" value="POLO_box_dom_sf"/>
</dbReference>
<evidence type="ECO:0000313" key="13">
    <source>
        <dbReference type="Proteomes" id="UP001054902"/>
    </source>
</evidence>
<sequence>MENIFHRQSHSLEPNVMKSSSSGREPLRQRSMNSQPRSSSGKDAIAKFPLQQRSTNAMPSSREQFSQKPSSSSSHRSSKSSSSSRSEPVEIVERRKRSDGEGYTYHRYTRGKMLGKGGFAKVYLCTAMDTERQYAVKIVPKANLTKQRARQKLQAEIKIHRSLKHAHICEFKHFFEDHNNCYILLELCQNQSMNELIKRRKRLTEPEVKYYMSQLLKSTKFMHSNKVIHRDLKLGNLFLDKNLRVKVGDFGLATQLSDESEKRKTVCGTPNYIAPEVIQNDKEKRGHSFEVDIWSIGVICYTLLVGKPPYESKDVKSTYQRIIRNEYHFPSHIPISQDARDLISSMLQTRPDKRPKLDQLVNHPFFTHDPTKIPRSLPSCCTHVAPDWQEDQNGYLVPVLAEADEKKYGSSSKKKTSSKPRSTLEEITNQEPPREKHYHRREERVSSRKPAAQFEIFSEESPREETARPEQRDRVEEDHVQPQAFSPDDIGDRLAACKIDDGDQDTKASPTTDVDADTLEIMYSRLKDLGEQVEANGGEPISFKPARPLERGGADKWVTRYVDYTSKYGLGFLFNDGSAGVYFNDSTKAVLMSDNETFIYVERKKSSDGNGTKIEQIPQYHKLSDHPESLQKKVTLLKHFRNYLIEQHKRDDSKDEIQFNENVVEEEDALSTVFLKKWVRTKHAILFRLSNQTVQVVFYDHTEILLSSEARIVTYVNKKHERETFELDDVMLASEHADIKKRLKYAEVILQQLVTGNQQK</sequence>
<dbReference type="PROSITE" id="PS50011">
    <property type="entry name" value="PROTEIN_KINASE_DOM"/>
    <property type="match status" value="1"/>
</dbReference>
<comment type="caution">
    <text evidence="12">The sequence shown here is derived from an EMBL/GenBank/DDBJ whole genome shotgun (WGS) entry which is preliminary data.</text>
</comment>
<dbReference type="AlphaFoldDB" id="A0AAD3CMC4"/>
<dbReference type="PANTHER" id="PTHR24345">
    <property type="entry name" value="SERINE/THREONINE-PROTEIN KINASE PLK"/>
    <property type="match status" value="1"/>
</dbReference>
<reference evidence="12 13" key="1">
    <citation type="journal article" date="2021" name="Sci. Rep.">
        <title>The genome of the diatom Chaetoceros tenuissimus carries an ancient integrated fragment of an extant virus.</title>
        <authorList>
            <person name="Hongo Y."/>
            <person name="Kimura K."/>
            <person name="Takaki Y."/>
            <person name="Yoshida Y."/>
            <person name="Baba S."/>
            <person name="Kobayashi G."/>
            <person name="Nagasaki K."/>
            <person name="Hano T."/>
            <person name="Tomaru Y."/>
        </authorList>
    </citation>
    <scope>NUCLEOTIDE SEQUENCE [LARGE SCALE GENOMIC DNA]</scope>
    <source>
        <strain evidence="12 13">NIES-3715</strain>
    </source>
</reference>
<keyword evidence="2 8" id="KW-0808">Transferase</keyword>
<evidence type="ECO:0000259" key="10">
    <source>
        <dbReference type="PROSITE" id="PS50011"/>
    </source>
</evidence>
<dbReference type="PROSITE" id="PS00108">
    <property type="entry name" value="PROTEIN_KINASE_ST"/>
    <property type="match status" value="1"/>
</dbReference>
<evidence type="ECO:0000259" key="11">
    <source>
        <dbReference type="PROSITE" id="PS50078"/>
    </source>
</evidence>
<keyword evidence="6 7" id="KW-0067">ATP-binding</keyword>
<evidence type="ECO:0000256" key="7">
    <source>
        <dbReference type="PROSITE-ProRule" id="PRU10141"/>
    </source>
</evidence>
<accession>A0AAD3CMC4</accession>
<dbReference type="SMART" id="SM00220">
    <property type="entry name" value="S_TKc"/>
    <property type="match status" value="1"/>
</dbReference>
<evidence type="ECO:0000256" key="9">
    <source>
        <dbReference type="SAM" id="MobiDB-lite"/>
    </source>
</evidence>
<dbReference type="CDD" id="cd14099">
    <property type="entry name" value="STKc_PLK"/>
    <property type="match status" value="1"/>
</dbReference>